<evidence type="ECO:0000259" key="1">
    <source>
        <dbReference type="Pfam" id="PF00561"/>
    </source>
</evidence>
<name>A0AAJ0DC75_9PEZI</name>
<proteinExistence type="predicted"/>
<dbReference type="InterPro" id="IPR029058">
    <property type="entry name" value="AB_hydrolase_fold"/>
</dbReference>
<dbReference type="SUPFAM" id="SSF53474">
    <property type="entry name" value="alpha/beta-Hydrolases"/>
    <property type="match status" value="1"/>
</dbReference>
<protein>
    <recommendedName>
        <fullName evidence="1">AB hydrolase-1 domain-containing protein</fullName>
    </recommendedName>
</protein>
<dbReference type="Gene3D" id="3.40.50.1820">
    <property type="entry name" value="alpha/beta hydrolase"/>
    <property type="match status" value="1"/>
</dbReference>
<evidence type="ECO:0000313" key="3">
    <source>
        <dbReference type="Proteomes" id="UP001271007"/>
    </source>
</evidence>
<dbReference type="InterPro" id="IPR000073">
    <property type="entry name" value="AB_hydrolase_1"/>
</dbReference>
<organism evidence="2 3">
    <name type="scientific">Extremus antarcticus</name>
    <dbReference type="NCBI Taxonomy" id="702011"/>
    <lineage>
        <taxon>Eukaryota</taxon>
        <taxon>Fungi</taxon>
        <taxon>Dikarya</taxon>
        <taxon>Ascomycota</taxon>
        <taxon>Pezizomycotina</taxon>
        <taxon>Dothideomycetes</taxon>
        <taxon>Dothideomycetidae</taxon>
        <taxon>Mycosphaerellales</taxon>
        <taxon>Extremaceae</taxon>
        <taxon>Extremus</taxon>
    </lineage>
</organism>
<dbReference type="EMBL" id="JAWDJX010000064">
    <property type="protein sequence ID" value="KAK3047285.1"/>
    <property type="molecule type" value="Genomic_DNA"/>
</dbReference>
<evidence type="ECO:0000313" key="2">
    <source>
        <dbReference type="EMBL" id="KAK3047285.1"/>
    </source>
</evidence>
<sequence>MRTAGTTKTDNGITWYYEQEGFGPDVVLIPDGFGDCKMFDKPMCLIAAEGFKVTTFDMPGLSRSFDSPAATYEDVTPQKLASYVISILDALNIDIVTIWGCSSGGSTVLALVADYPTRIRNALAHEVPTYEMPLLLALPSRTDDEIREAMTASIPTHFGNNGKAWEGLGEDALGRIQDNYPRWARGYIRTLGSSFPVDREKLRGKPLEWSVGASTPTAAFFDNIVTAMELGIPIAVIPGMYFPYVSDFEDFAKYVVEKTRKYL</sequence>
<gene>
    <name evidence="2" type="ORF">LTR09_011274</name>
</gene>
<dbReference type="Proteomes" id="UP001271007">
    <property type="component" value="Unassembled WGS sequence"/>
</dbReference>
<dbReference type="Pfam" id="PF00561">
    <property type="entry name" value="Abhydrolase_1"/>
    <property type="match status" value="1"/>
</dbReference>
<comment type="caution">
    <text evidence="2">The sequence shown here is derived from an EMBL/GenBank/DDBJ whole genome shotgun (WGS) entry which is preliminary data.</text>
</comment>
<dbReference type="AlphaFoldDB" id="A0AAJ0DC75"/>
<keyword evidence="3" id="KW-1185">Reference proteome</keyword>
<reference evidence="2" key="1">
    <citation type="submission" date="2023-04" db="EMBL/GenBank/DDBJ databases">
        <title>Black Yeasts Isolated from many extreme environments.</title>
        <authorList>
            <person name="Coleine C."/>
            <person name="Stajich J.E."/>
            <person name="Selbmann L."/>
        </authorList>
    </citation>
    <scope>NUCLEOTIDE SEQUENCE</scope>
    <source>
        <strain evidence="2">CCFEE 5312</strain>
    </source>
</reference>
<accession>A0AAJ0DC75</accession>
<feature type="domain" description="AB hydrolase-1" evidence="1">
    <location>
        <begin position="26"/>
        <end position="140"/>
    </location>
</feature>